<dbReference type="PROSITE" id="PS00108">
    <property type="entry name" value="PROTEIN_KINASE_ST"/>
    <property type="match status" value="1"/>
</dbReference>
<evidence type="ECO:0000256" key="1">
    <source>
        <dbReference type="ARBA" id="ARBA00012513"/>
    </source>
</evidence>
<dbReference type="PANTHER" id="PTHR43289">
    <property type="entry name" value="MITOGEN-ACTIVATED PROTEIN KINASE KINASE KINASE 20-RELATED"/>
    <property type="match status" value="1"/>
</dbReference>
<evidence type="ECO:0000256" key="4">
    <source>
        <dbReference type="ARBA" id="ARBA00022741"/>
    </source>
</evidence>
<protein>
    <recommendedName>
        <fullName evidence="1">non-specific serine/threonine protein kinase</fullName>
        <ecNumber evidence="1">2.7.11.1</ecNumber>
    </recommendedName>
</protein>
<feature type="domain" description="Protein kinase" evidence="7">
    <location>
        <begin position="1"/>
        <end position="141"/>
    </location>
</feature>
<comment type="caution">
    <text evidence="8">The sequence shown here is derived from an EMBL/GenBank/DDBJ whole genome shotgun (WGS) entry which is preliminary data.</text>
</comment>
<dbReference type="Gene3D" id="3.30.200.20">
    <property type="entry name" value="Phosphorylase Kinase, domain 1"/>
    <property type="match status" value="1"/>
</dbReference>
<evidence type="ECO:0000259" key="7">
    <source>
        <dbReference type="PROSITE" id="PS50011"/>
    </source>
</evidence>
<dbReference type="Gene3D" id="1.10.510.10">
    <property type="entry name" value="Transferase(Phosphotransferase) domain 1"/>
    <property type="match status" value="1"/>
</dbReference>
<accession>A0A2A3L9M0</accession>
<evidence type="ECO:0000256" key="5">
    <source>
        <dbReference type="ARBA" id="ARBA00022777"/>
    </source>
</evidence>
<dbReference type="GO" id="GO:0005524">
    <property type="term" value="F:ATP binding"/>
    <property type="evidence" value="ECO:0007669"/>
    <property type="project" value="UniProtKB-KW"/>
</dbReference>
<dbReference type="CDD" id="cd14014">
    <property type="entry name" value="STKc_PknB_like"/>
    <property type="match status" value="1"/>
</dbReference>
<evidence type="ECO:0000256" key="6">
    <source>
        <dbReference type="ARBA" id="ARBA00022840"/>
    </source>
</evidence>
<name>A0A2A3L9M0_MYCAV</name>
<sequence>MGEVWRAYDTVTDRVVALKLLPRHLADDAVFKARFRREAHAAAQLTEPHVVPIHTYGEIDGRLFVDMRLIEGRDLQAVLAAGPLEPARAVAIVTQVAEALHAAHRVGLVHRDVKPSNILITEQVGLTPFSGHRVRRLLPSE</sequence>
<dbReference type="InterPro" id="IPR011009">
    <property type="entry name" value="Kinase-like_dom_sf"/>
</dbReference>
<evidence type="ECO:0000313" key="8">
    <source>
        <dbReference type="EMBL" id="PBJ34518.1"/>
    </source>
</evidence>
<keyword evidence="3" id="KW-0808">Transferase</keyword>
<dbReference type="PROSITE" id="PS50011">
    <property type="entry name" value="PROTEIN_KINASE_DOM"/>
    <property type="match status" value="1"/>
</dbReference>
<dbReference type="EC" id="2.7.11.1" evidence="1"/>
<evidence type="ECO:0000313" key="9">
    <source>
        <dbReference type="Proteomes" id="UP000218842"/>
    </source>
</evidence>
<dbReference type="SUPFAM" id="SSF56112">
    <property type="entry name" value="Protein kinase-like (PK-like)"/>
    <property type="match status" value="1"/>
</dbReference>
<dbReference type="GO" id="GO:0080090">
    <property type="term" value="P:regulation of primary metabolic process"/>
    <property type="evidence" value="ECO:0007669"/>
    <property type="project" value="UniProtKB-ARBA"/>
</dbReference>
<gene>
    <name evidence="8" type="ORF">XV03_11330</name>
</gene>
<keyword evidence="2" id="KW-0723">Serine/threonine-protein kinase</keyword>
<dbReference type="InterPro" id="IPR000719">
    <property type="entry name" value="Prot_kinase_dom"/>
</dbReference>
<dbReference type="Proteomes" id="UP000218842">
    <property type="component" value="Unassembled WGS sequence"/>
</dbReference>
<dbReference type="Pfam" id="PF00069">
    <property type="entry name" value="Pkinase"/>
    <property type="match status" value="1"/>
</dbReference>
<reference evidence="8 9" key="1">
    <citation type="journal article" date="2017" name="Genome Biol. Evol.">
        <title>Population Structure and Local Adaptation of MAC Lung Disease Agent Mycobacterium avium subsp. hominissuis.</title>
        <authorList>
            <person name="Yano H."/>
            <person name="Iwamoto T."/>
            <person name="Nishiuchi Y."/>
            <person name="Nakajima C."/>
            <person name="Starkova D.A."/>
            <person name="Mokrousov I."/>
            <person name="Narvskaya O."/>
            <person name="Yoshida S."/>
            <person name="Arikawa K."/>
            <person name="Nakanishi N."/>
            <person name="Osaki K."/>
            <person name="Nakagawa I."/>
            <person name="Ato M."/>
            <person name="Suzuki Y."/>
            <person name="Maruyama F."/>
        </authorList>
    </citation>
    <scope>NUCLEOTIDE SEQUENCE [LARGE SCALE GENOMIC DNA]</scope>
    <source>
        <strain evidence="8 9">OCU466</strain>
    </source>
</reference>
<organism evidence="8 9">
    <name type="scientific">Mycobacterium avium subsp. hominissuis</name>
    <dbReference type="NCBI Taxonomy" id="439334"/>
    <lineage>
        <taxon>Bacteria</taxon>
        <taxon>Bacillati</taxon>
        <taxon>Actinomycetota</taxon>
        <taxon>Actinomycetes</taxon>
        <taxon>Mycobacteriales</taxon>
        <taxon>Mycobacteriaceae</taxon>
        <taxon>Mycobacterium</taxon>
        <taxon>Mycobacterium avium complex (MAC)</taxon>
    </lineage>
</organism>
<evidence type="ECO:0000256" key="3">
    <source>
        <dbReference type="ARBA" id="ARBA00022679"/>
    </source>
</evidence>
<dbReference type="PANTHER" id="PTHR43289:SF6">
    <property type="entry name" value="SERINE_THREONINE-PROTEIN KINASE NEKL-3"/>
    <property type="match status" value="1"/>
</dbReference>
<evidence type="ECO:0000256" key="2">
    <source>
        <dbReference type="ARBA" id="ARBA00022527"/>
    </source>
</evidence>
<proteinExistence type="predicted"/>
<dbReference type="GO" id="GO:0004674">
    <property type="term" value="F:protein serine/threonine kinase activity"/>
    <property type="evidence" value="ECO:0007669"/>
    <property type="project" value="UniProtKB-KW"/>
</dbReference>
<dbReference type="EMBL" id="LBGZ01000095">
    <property type="protein sequence ID" value="PBJ34518.1"/>
    <property type="molecule type" value="Genomic_DNA"/>
</dbReference>
<keyword evidence="6" id="KW-0067">ATP-binding</keyword>
<dbReference type="InterPro" id="IPR008271">
    <property type="entry name" value="Ser/Thr_kinase_AS"/>
</dbReference>
<keyword evidence="5" id="KW-0418">Kinase</keyword>
<keyword evidence="4" id="KW-0547">Nucleotide-binding</keyword>
<dbReference type="AlphaFoldDB" id="A0A2A3L9M0"/>
<dbReference type="SMART" id="SM00220">
    <property type="entry name" value="S_TKc"/>
    <property type="match status" value="1"/>
</dbReference>